<dbReference type="EMBL" id="BONH01000007">
    <property type="protein sequence ID" value="GIF96957.1"/>
    <property type="molecule type" value="Genomic_DNA"/>
</dbReference>
<dbReference type="Gene3D" id="2.160.20.80">
    <property type="entry name" value="E3 ubiquitin-protein ligase SopA"/>
    <property type="match status" value="1"/>
</dbReference>
<dbReference type="SUPFAM" id="SSF141571">
    <property type="entry name" value="Pentapeptide repeat-like"/>
    <property type="match status" value="1"/>
</dbReference>
<reference evidence="2 3" key="1">
    <citation type="submission" date="2021-01" db="EMBL/GenBank/DDBJ databases">
        <title>Whole genome shotgun sequence of Catellatospora citrea NBRC 14495.</title>
        <authorList>
            <person name="Komaki H."/>
            <person name="Tamura T."/>
        </authorList>
    </citation>
    <scope>NUCLEOTIDE SEQUENCE [LARGE SCALE GENOMIC DNA]</scope>
    <source>
        <strain evidence="2 3">NBRC 14495</strain>
    </source>
</reference>
<sequence>MSRGGGSAGINRDNRPDWWERATNLASVLSVLILAVGLYLTNDFNRSQLDSIRQQLEMTARGQQAERFVAAVEQLSSEKRNSRIGGVYALAAVMRDAAADAGSLSSEGAARQASSDQAAVVEVLCAFIRTHESATRPVGKDPKRVAESEPDIRAALAVIGRYAGTEPVKLDFGGVMLGLDGLDLSGAHLEHAPLAFASLKAANLQGARLAGADFTNVEFYDAHLEGADLSGAQNLAPNQILCAYVNDATRLPAGVNRPRPGGHSSPDCKKPNDKAPSS</sequence>
<protein>
    <recommendedName>
        <fullName evidence="4">Pentapeptide repeat protein</fullName>
    </recommendedName>
</protein>
<evidence type="ECO:0008006" key="4">
    <source>
        <dbReference type="Google" id="ProtNLM"/>
    </source>
</evidence>
<name>A0A8J3NY45_9ACTN</name>
<organism evidence="2 3">
    <name type="scientific">Catellatospora citrea</name>
    <dbReference type="NCBI Taxonomy" id="53366"/>
    <lineage>
        <taxon>Bacteria</taxon>
        <taxon>Bacillati</taxon>
        <taxon>Actinomycetota</taxon>
        <taxon>Actinomycetes</taxon>
        <taxon>Micromonosporales</taxon>
        <taxon>Micromonosporaceae</taxon>
        <taxon>Catellatospora</taxon>
    </lineage>
</organism>
<dbReference type="Proteomes" id="UP000659904">
    <property type="component" value="Unassembled WGS sequence"/>
</dbReference>
<feature type="region of interest" description="Disordered" evidence="1">
    <location>
        <begin position="253"/>
        <end position="278"/>
    </location>
</feature>
<evidence type="ECO:0000256" key="1">
    <source>
        <dbReference type="SAM" id="MobiDB-lite"/>
    </source>
</evidence>
<dbReference type="RefSeq" id="WP_147432644.1">
    <property type="nucleotide sequence ID" value="NZ_BONH01000007.1"/>
</dbReference>
<dbReference type="Pfam" id="PF00805">
    <property type="entry name" value="Pentapeptide"/>
    <property type="match status" value="1"/>
</dbReference>
<proteinExistence type="predicted"/>
<evidence type="ECO:0000313" key="3">
    <source>
        <dbReference type="Proteomes" id="UP000659904"/>
    </source>
</evidence>
<gene>
    <name evidence="2" type="ORF">Cci01nite_20510</name>
</gene>
<feature type="compositionally biased region" description="Basic and acidic residues" evidence="1">
    <location>
        <begin position="266"/>
        <end position="278"/>
    </location>
</feature>
<dbReference type="InterPro" id="IPR001646">
    <property type="entry name" value="5peptide_repeat"/>
</dbReference>
<accession>A0A8J3NY45</accession>
<keyword evidence="3" id="KW-1185">Reference proteome</keyword>
<evidence type="ECO:0000313" key="2">
    <source>
        <dbReference type="EMBL" id="GIF96957.1"/>
    </source>
</evidence>
<dbReference type="AlphaFoldDB" id="A0A8J3NY45"/>
<comment type="caution">
    <text evidence="2">The sequence shown here is derived from an EMBL/GenBank/DDBJ whole genome shotgun (WGS) entry which is preliminary data.</text>
</comment>